<accession>A0A830CCG0</accession>
<dbReference type="PANTHER" id="PTHR24093">
    <property type="entry name" value="CATION TRANSPORTING ATPASE"/>
    <property type="match status" value="1"/>
</dbReference>
<dbReference type="PANTHER" id="PTHR24093:SF369">
    <property type="entry name" value="CALCIUM-TRANSPORTING ATPASE"/>
    <property type="match status" value="1"/>
</dbReference>
<evidence type="ECO:0000259" key="5">
    <source>
        <dbReference type="Pfam" id="PF00689"/>
    </source>
</evidence>
<sequence length="323" mass="36562">MSYPAPKHLIIFFVDFFFFRLLICEASIQYCSLQETSFRQPSVPPSKKEDKNLLKLFWAAVRVKKLALESMGALVINVVAAVSAGNVPLNAVQILCVNLIMDTLGALALATEPPKDHLMRRPPGASYNKHHVEEFVNSVTVLLILNFRGRSILGLEHESSDHAFQVKNTLIFNAFVPCQIFNEFNARKPDEINVWKGVTKNSLFMGIVLLEVVLHVVIILFLGKFTFTVLLRWELWLVSVAIGFIRLTGQAELIALEKVLKVDMTPAEHEGPHPLSKKQTDLSQLLFLWLTLIRSVYFNNYASLKRLRFDVGTNRSLEQGDRS</sequence>
<name>A0A830CCG0_9LAMI</name>
<evidence type="ECO:0000313" key="7">
    <source>
        <dbReference type="Proteomes" id="UP000653305"/>
    </source>
</evidence>
<dbReference type="GO" id="GO:0012505">
    <property type="term" value="C:endomembrane system"/>
    <property type="evidence" value="ECO:0007669"/>
    <property type="project" value="UniProtKB-SubCell"/>
</dbReference>
<dbReference type="Proteomes" id="UP000653305">
    <property type="component" value="Unassembled WGS sequence"/>
</dbReference>
<keyword evidence="4" id="KW-0472">Membrane</keyword>
<comment type="caution">
    <text evidence="6">The sequence shown here is derived from an EMBL/GenBank/DDBJ whole genome shotgun (WGS) entry which is preliminary data.</text>
</comment>
<feature type="transmembrane region" description="Helical" evidence="4">
    <location>
        <begin position="203"/>
        <end position="223"/>
    </location>
</feature>
<keyword evidence="4" id="KW-0812">Transmembrane</keyword>
<dbReference type="EMBL" id="BMAC01000360">
    <property type="protein sequence ID" value="GFP94708.1"/>
    <property type="molecule type" value="Genomic_DNA"/>
</dbReference>
<organism evidence="6 7">
    <name type="scientific">Phtheirospermum japonicum</name>
    <dbReference type="NCBI Taxonomy" id="374723"/>
    <lineage>
        <taxon>Eukaryota</taxon>
        <taxon>Viridiplantae</taxon>
        <taxon>Streptophyta</taxon>
        <taxon>Embryophyta</taxon>
        <taxon>Tracheophyta</taxon>
        <taxon>Spermatophyta</taxon>
        <taxon>Magnoliopsida</taxon>
        <taxon>eudicotyledons</taxon>
        <taxon>Gunneridae</taxon>
        <taxon>Pentapetalae</taxon>
        <taxon>asterids</taxon>
        <taxon>lamiids</taxon>
        <taxon>Lamiales</taxon>
        <taxon>Orobanchaceae</taxon>
        <taxon>Orobanchaceae incertae sedis</taxon>
        <taxon>Phtheirospermum</taxon>
    </lineage>
</organism>
<dbReference type="AlphaFoldDB" id="A0A830CCG0"/>
<keyword evidence="7" id="KW-1185">Reference proteome</keyword>
<dbReference type="OrthoDB" id="912093at2759"/>
<evidence type="ECO:0000313" key="6">
    <source>
        <dbReference type="EMBL" id="GFP94708.1"/>
    </source>
</evidence>
<comment type="subcellular location">
    <subcellularLocation>
        <location evidence="1">Endomembrane system</location>
        <topology evidence="1">Multi-pass membrane protein</topology>
    </subcellularLocation>
</comment>
<protein>
    <submittedName>
        <fullName evidence="6">Calcium-transporting ATPase 8 plasma membrane-type</fullName>
    </submittedName>
</protein>
<keyword evidence="3" id="KW-0460">Magnesium</keyword>
<evidence type="ECO:0000256" key="1">
    <source>
        <dbReference type="ARBA" id="ARBA00004127"/>
    </source>
</evidence>
<keyword evidence="2" id="KW-0479">Metal-binding</keyword>
<gene>
    <name evidence="6" type="ORF">PHJA_001615200</name>
</gene>
<evidence type="ECO:0000256" key="3">
    <source>
        <dbReference type="ARBA" id="ARBA00022842"/>
    </source>
</evidence>
<reference evidence="6" key="1">
    <citation type="submission" date="2020-07" db="EMBL/GenBank/DDBJ databases">
        <title>Ethylene signaling mediates host invasion by parasitic plants.</title>
        <authorList>
            <person name="Yoshida S."/>
        </authorList>
    </citation>
    <scope>NUCLEOTIDE SEQUENCE</scope>
    <source>
        <strain evidence="6">Okayama</strain>
    </source>
</reference>
<feature type="domain" description="Cation-transporting P-type ATPase C-terminal" evidence="5">
    <location>
        <begin position="87"/>
        <end position="245"/>
    </location>
</feature>
<dbReference type="GO" id="GO:0046872">
    <property type="term" value="F:metal ion binding"/>
    <property type="evidence" value="ECO:0007669"/>
    <property type="project" value="UniProtKB-KW"/>
</dbReference>
<dbReference type="InterPro" id="IPR006068">
    <property type="entry name" value="ATPase_P-typ_cation-transptr_C"/>
</dbReference>
<keyword evidence="4" id="KW-1133">Transmembrane helix</keyword>
<dbReference type="GO" id="GO:0005388">
    <property type="term" value="F:P-type calcium transporter activity"/>
    <property type="evidence" value="ECO:0007669"/>
    <property type="project" value="TreeGrafter"/>
</dbReference>
<feature type="transmembrane region" description="Helical" evidence="4">
    <location>
        <begin position="6"/>
        <end position="23"/>
    </location>
</feature>
<dbReference type="InterPro" id="IPR023298">
    <property type="entry name" value="ATPase_P-typ_TM_dom_sf"/>
</dbReference>
<dbReference type="GO" id="GO:0005886">
    <property type="term" value="C:plasma membrane"/>
    <property type="evidence" value="ECO:0007669"/>
    <property type="project" value="TreeGrafter"/>
</dbReference>
<evidence type="ECO:0000256" key="2">
    <source>
        <dbReference type="ARBA" id="ARBA00022723"/>
    </source>
</evidence>
<proteinExistence type="predicted"/>
<evidence type="ECO:0000256" key="4">
    <source>
        <dbReference type="SAM" id="Phobius"/>
    </source>
</evidence>
<dbReference type="SUPFAM" id="SSF81665">
    <property type="entry name" value="Calcium ATPase, transmembrane domain M"/>
    <property type="match status" value="1"/>
</dbReference>
<dbReference type="Pfam" id="PF00689">
    <property type="entry name" value="Cation_ATPase_C"/>
    <property type="match status" value="1"/>
</dbReference>
<dbReference type="Gene3D" id="1.20.1110.10">
    <property type="entry name" value="Calcium-transporting ATPase, transmembrane domain"/>
    <property type="match status" value="2"/>
</dbReference>